<organism evidence="2 3">
    <name type="scientific">Clytia hemisphaerica</name>
    <dbReference type="NCBI Taxonomy" id="252671"/>
    <lineage>
        <taxon>Eukaryota</taxon>
        <taxon>Metazoa</taxon>
        <taxon>Cnidaria</taxon>
        <taxon>Hydrozoa</taxon>
        <taxon>Hydroidolina</taxon>
        <taxon>Leptothecata</taxon>
        <taxon>Obeliida</taxon>
        <taxon>Clytiidae</taxon>
        <taxon>Clytia</taxon>
    </lineage>
</organism>
<protein>
    <submittedName>
        <fullName evidence="2">Uncharacterized protein</fullName>
    </submittedName>
</protein>
<evidence type="ECO:0000256" key="1">
    <source>
        <dbReference type="SAM" id="Coils"/>
    </source>
</evidence>
<sequence>MSEKFIRIFVEETPLSGLLANSRWMVSQKLPSFTGNGLPDLFKKYSTVLDDYYNQSVEEMISIDKSGISTSNATVMKLARNMPYDEMLEVEHGETIERRKIMVNNYGLKMNQLLVTTEFKDILIETQLDEIVYLRRNGRKEAEERKDREMAHQEEMGRLRKLLEQKQNRIQDLEEENQILREENEDEATYSRELEDRIDEMTAQAKKGSEELKEMSEDLLECQTQCFHYASEAQQYEDELEKIKMKSFKSRLSRFLRILTNPSRWCHPFSTERHRGNQEVNFEDQAPG</sequence>
<feature type="coiled-coil region" evidence="1">
    <location>
        <begin position="149"/>
        <end position="218"/>
    </location>
</feature>
<reference evidence="2" key="1">
    <citation type="submission" date="2021-01" db="UniProtKB">
        <authorList>
            <consortium name="EnsemblMetazoa"/>
        </authorList>
    </citation>
    <scope>IDENTIFICATION</scope>
</reference>
<dbReference type="AlphaFoldDB" id="A0A7M5XBF6"/>
<name>A0A7M5XBF6_9CNID</name>
<proteinExistence type="predicted"/>
<accession>A0A7M5XBF6</accession>
<dbReference type="EnsemblMetazoa" id="CLYHEMT020837.1">
    <property type="protein sequence ID" value="CLYHEMP020837.1"/>
    <property type="gene ID" value="CLYHEMG020837"/>
</dbReference>
<evidence type="ECO:0000313" key="3">
    <source>
        <dbReference type="Proteomes" id="UP000594262"/>
    </source>
</evidence>
<dbReference type="Proteomes" id="UP000594262">
    <property type="component" value="Unplaced"/>
</dbReference>
<evidence type="ECO:0000313" key="2">
    <source>
        <dbReference type="EnsemblMetazoa" id="CLYHEMP020837.1"/>
    </source>
</evidence>
<keyword evidence="1" id="KW-0175">Coiled coil</keyword>
<keyword evidence="3" id="KW-1185">Reference proteome</keyword>